<keyword evidence="3" id="KW-1185">Reference proteome</keyword>
<dbReference type="Pfam" id="PF03732">
    <property type="entry name" value="Retrotrans_gag"/>
    <property type="match status" value="1"/>
</dbReference>
<dbReference type="AlphaFoldDB" id="A0A803M9E5"/>
<evidence type="ECO:0000313" key="2">
    <source>
        <dbReference type="EnsemblPlants" id="AUR62025521-RA:cds"/>
    </source>
</evidence>
<dbReference type="EnsemblPlants" id="AUR62025521-RA">
    <property type="protein sequence ID" value="AUR62025521-RA:cds"/>
    <property type="gene ID" value="AUR62025521"/>
</dbReference>
<reference evidence="2" key="1">
    <citation type="journal article" date="2017" name="Nature">
        <title>The genome of Chenopodium quinoa.</title>
        <authorList>
            <person name="Jarvis D.E."/>
            <person name="Ho Y.S."/>
            <person name="Lightfoot D.J."/>
            <person name="Schmoeckel S.M."/>
            <person name="Li B."/>
            <person name="Borm T.J.A."/>
            <person name="Ohyanagi H."/>
            <person name="Mineta K."/>
            <person name="Michell C.T."/>
            <person name="Saber N."/>
            <person name="Kharbatia N.M."/>
            <person name="Rupper R.R."/>
            <person name="Sharp A.R."/>
            <person name="Dally N."/>
            <person name="Boughton B.A."/>
            <person name="Woo Y.H."/>
            <person name="Gao G."/>
            <person name="Schijlen E.G.W.M."/>
            <person name="Guo X."/>
            <person name="Momin A.A."/>
            <person name="Negrao S."/>
            <person name="Al-Babili S."/>
            <person name="Gehring C."/>
            <person name="Roessner U."/>
            <person name="Jung C."/>
            <person name="Murphy K."/>
            <person name="Arold S.T."/>
            <person name="Gojobori T."/>
            <person name="van der Linden C.G."/>
            <person name="van Loo E.N."/>
            <person name="Jellen E.N."/>
            <person name="Maughan P.J."/>
            <person name="Tester M."/>
        </authorList>
    </citation>
    <scope>NUCLEOTIDE SEQUENCE [LARGE SCALE GENOMIC DNA]</scope>
    <source>
        <strain evidence="2">cv. PI 614886</strain>
    </source>
</reference>
<organism evidence="2 3">
    <name type="scientific">Chenopodium quinoa</name>
    <name type="common">Quinoa</name>
    <dbReference type="NCBI Taxonomy" id="63459"/>
    <lineage>
        <taxon>Eukaryota</taxon>
        <taxon>Viridiplantae</taxon>
        <taxon>Streptophyta</taxon>
        <taxon>Embryophyta</taxon>
        <taxon>Tracheophyta</taxon>
        <taxon>Spermatophyta</taxon>
        <taxon>Magnoliopsida</taxon>
        <taxon>eudicotyledons</taxon>
        <taxon>Gunneridae</taxon>
        <taxon>Pentapetalae</taxon>
        <taxon>Caryophyllales</taxon>
        <taxon>Chenopodiaceae</taxon>
        <taxon>Chenopodioideae</taxon>
        <taxon>Atripliceae</taxon>
        <taxon>Chenopodium</taxon>
    </lineage>
</organism>
<dbReference type="OMA" id="HAQKNIN"/>
<name>A0A803M9E5_CHEQI</name>
<protein>
    <recommendedName>
        <fullName evidence="1">Retrotransposon gag domain-containing protein</fullName>
    </recommendedName>
</protein>
<reference evidence="2" key="2">
    <citation type="submission" date="2021-03" db="UniProtKB">
        <authorList>
            <consortium name="EnsemblPlants"/>
        </authorList>
    </citation>
    <scope>IDENTIFICATION</scope>
</reference>
<evidence type="ECO:0000259" key="1">
    <source>
        <dbReference type="Pfam" id="PF03732"/>
    </source>
</evidence>
<proteinExistence type="predicted"/>
<dbReference type="Proteomes" id="UP000596660">
    <property type="component" value="Unplaced"/>
</dbReference>
<evidence type="ECO:0000313" key="3">
    <source>
        <dbReference type="Proteomes" id="UP000596660"/>
    </source>
</evidence>
<accession>A0A803M9E5</accession>
<dbReference type="InterPro" id="IPR005162">
    <property type="entry name" value="Retrotrans_gag_dom"/>
</dbReference>
<sequence length="148" mass="17117">MNAPRVDKVNMPTIESFVGTTNPEEHLAAYVAQMSAQTSCEATWCRHFPTTLKGQALLWVQKYVPKGSIHSYQYLERVFVNRFKNATRQKKTSVNMMVVTQGKIETLQNYKRRFNKESLKIHNLPDEIALTTFLARLSSTDFKFKLIK</sequence>
<feature type="domain" description="Retrotransposon gag" evidence="1">
    <location>
        <begin position="47"/>
        <end position="135"/>
    </location>
</feature>
<dbReference type="PANTHER" id="PTHR33223:SF10">
    <property type="entry name" value="AMINOTRANSFERASE-LIKE PLANT MOBILE DOMAIN-CONTAINING PROTEIN"/>
    <property type="match status" value="1"/>
</dbReference>
<dbReference type="PANTHER" id="PTHR33223">
    <property type="entry name" value="CCHC-TYPE DOMAIN-CONTAINING PROTEIN"/>
    <property type="match status" value="1"/>
</dbReference>
<dbReference type="Gramene" id="AUR62025521-RA">
    <property type="protein sequence ID" value="AUR62025521-RA:cds"/>
    <property type="gene ID" value="AUR62025521"/>
</dbReference>